<dbReference type="RefSeq" id="WP_105982732.1">
    <property type="nucleotide sequence ID" value="NZ_MQUC01000003.1"/>
</dbReference>
<comment type="caution">
    <text evidence="7">The sequence shown here is derived from an EMBL/GenBank/DDBJ whole genome shotgun (WGS) entry which is preliminary data.</text>
</comment>
<dbReference type="InterPro" id="IPR050078">
    <property type="entry name" value="Ribosomal_L11_MeTrfase_PrmA"/>
</dbReference>
<proteinExistence type="inferred from homology"/>
<evidence type="ECO:0000256" key="4">
    <source>
        <dbReference type="ARBA" id="ARBA00022679"/>
    </source>
</evidence>
<feature type="binding site" evidence="6">
    <location>
        <position position="218"/>
    </location>
    <ligand>
        <name>S-adenosyl-L-methionine</name>
        <dbReference type="ChEBI" id="CHEBI:59789"/>
    </ligand>
</feature>
<dbReference type="EC" id="2.1.1.-" evidence="6"/>
<dbReference type="HAMAP" id="MF_00735">
    <property type="entry name" value="Methyltr_PrmA"/>
    <property type="match status" value="1"/>
</dbReference>
<dbReference type="EMBL" id="MQUC01000003">
    <property type="protein sequence ID" value="PRP66949.1"/>
    <property type="molecule type" value="Genomic_DNA"/>
</dbReference>
<feature type="binding site" evidence="6">
    <location>
        <position position="176"/>
    </location>
    <ligand>
        <name>S-adenosyl-L-methionine</name>
        <dbReference type="ChEBI" id="CHEBI:59789"/>
    </ligand>
</feature>
<dbReference type="OrthoDB" id="9785995at2"/>
<reference evidence="7 8" key="1">
    <citation type="submission" date="2016-11" db="EMBL/GenBank/DDBJ databases">
        <title>Trade-off between light-utilization and light-protection in marine flavobacteria.</title>
        <authorList>
            <person name="Kumagai Y."/>
        </authorList>
    </citation>
    <scope>NUCLEOTIDE SEQUENCE [LARGE SCALE GENOMIC DNA]</scope>
    <source>
        <strain evidence="7 8">JCM 17109</strain>
    </source>
</reference>
<comment type="subcellular location">
    <subcellularLocation>
        <location evidence="6">Cytoplasm</location>
    </subcellularLocation>
</comment>
<comment type="catalytic activity">
    <reaction evidence="6">
        <text>L-lysyl-[protein] + 3 S-adenosyl-L-methionine = N(6),N(6),N(6)-trimethyl-L-lysyl-[protein] + 3 S-adenosyl-L-homocysteine + 3 H(+)</text>
        <dbReference type="Rhea" id="RHEA:54192"/>
        <dbReference type="Rhea" id="RHEA-COMP:9752"/>
        <dbReference type="Rhea" id="RHEA-COMP:13826"/>
        <dbReference type="ChEBI" id="CHEBI:15378"/>
        <dbReference type="ChEBI" id="CHEBI:29969"/>
        <dbReference type="ChEBI" id="CHEBI:57856"/>
        <dbReference type="ChEBI" id="CHEBI:59789"/>
        <dbReference type="ChEBI" id="CHEBI:61961"/>
    </reaction>
</comment>
<dbReference type="CDD" id="cd02440">
    <property type="entry name" value="AdoMet_MTases"/>
    <property type="match status" value="1"/>
</dbReference>
<accession>A0A2S9WU09</accession>
<name>A0A2S9WU09_9FLAO</name>
<organism evidence="7 8">
    <name type="scientific">Nonlabens agnitus</name>
    <dbReference type="NCBI Taxonomy" id="870484"/>
    <lineage>
        <taxon>Bacteria</taxon>
        <taxon>Pseudomonadati</taxon>
        <taxon>Bacteroidota</taxon>
        <taxon>Flavobacteriia</taxon>
        <taxon>Flavobacteriales</taxon>
        <taxon>Flavobacteriaceae</taxon>
        <taxon>Nonlabens</taxon>
    </lineage>
</organism>
<dbReference type="NCBIfam" id="NF001785">
    <property type="entry name" value="PRK00517.2-2"/>
    <property type="match status" value="1"/>
</dbReference>
<dbReference type="PANTHER" id="PTHR43648:SF1">
    <property type="entry name" value="ELECTRON TRANSFER FLAVOPROTEIN BETA SUBUNIT LYSINE METHYLTRANSFERASE"/>
    <property type="match status" value="1"/>
</dbReference>
<evidence type="ECO:0000256" key="3">
    <source>
        <dbReference type="ARBA" id="ARBA00022603"/>
    </source>
</evidence>
<evidence type="ECO:0000313" key="8">
    <source>
        <dbReference type="Proteomes" id="UP000239532"/>
    </source>
</evidence>
<evidence type="ECO:0000256" key="5">
    <source>
        <dbReference type="ARBA" id="ARBA00022691"/>
    </source>
</evidence>
<protein>
    <recommendedName>
        <fullName evidence="6">Ribosomal protein L11 methyltransferase</fullName>
        <shortName evidence="6">L11 Mtase</shortName>
        <ecNumber evidence="6">2.1.1.-</ecNumber>
    </recommendedName>
</protein>
<dbReference type="GO" id="GO:0005840">
    <property type="term" value="C:ribosome"/>
    <property type="evidence" value="ECO:0007669"/>
    <property type="project" value="UniProtKB-KW"/>
</dbReference>
<dbReference type="AlphaFoldDB" id="A0A2S9WU09"/>
<evidence type="ECO:0000256" key="1">
    <source>
        <dbReference type="ARBA" id="ARBA00009741"/>
    </source>
</evidence>
<keyword evidence="7" id="KW-0687">Ribonucleoprotein</keyword>
<evidence type="ECO:0000313" key="7">
    <source>
        <dbReference type="EMBL" id="PRP66949.1"/>
    </source>
</evidence>
<feature type="binding site" evidence="6">
    <location>
        <position position="133"/>
    </location>
    <ligand>
        <name>S-adenosyl-L-methionine</name>
        <dbReference type="ChEBI" id="CHEBI:59789"/>
    </ligand>
</feature>
<keyword evidence="7" id="KW-0689">Ribosomal protein</keyword>
<comment type="similarity">
    <text evidence="1 6">Belongs to the methyltransferase superfamily. PrmA family.</text>
</comment>
<dbReference type="SUPFAM" id="SSF53335">
    <property type="entry name" value="S-adenosyl-L-methionine-dependent methyltransferases"/>
    <property type="match status" value="1"/>
</dbReference>
<dbReference type="GO" id="GO:0008276">
    <property type="term" value="F:protein methyltransferase activity"/>
    <property type="evidence" value="ECO:0007669"/>
    <property type="project" value="UniProtKB-UniRule"/>
</dbReference>
<keyword evidence="5 6" id="KW-0949">S-adenosyl-L-methionine</keyword>
<evidence type="ECO:0000256" key="2">
    <source>
        <dbReference type="ARBA" id="ARBA00022490"/>
    </source>
</evidence>
<dbReference type="GO" id="GO:0032259">
    <property type="term" value="P:methylation"/>
    <property type="evidence" value="ECO:0007669"/>
    <property type="project" value="UniProtKB-KW"/>
</dbReference>
<gene>
    <name evidence="6" type="primary">prmA</name>
    <name evidence="7" type="ORF">BST86_07485</name>
</gene>
<sequence length="282" mass="31913">MSKITDQLYVEYTFTVAPIEPWNDVLAAQLGTLGFESFMETEEGLLAYIQKDLDQEDLLKDLEILQSDHVDIAFAKAEIPPTNWNHEWESNFEAIMVDGRCEVRAPFHEKHVVDYDIVIEPKMSFGTGHHQTTYMMMEHLLELDFKNQKVLDMGSGTGVLAILAQMRGANAVDAVDIDTWCYENALENVERNKADKVTVILGGAEVLQDKFYDVIIANINRNILLVDIPTYSKCLSTGGLLLLSGFYEEDLEAIEAACLQAGLEYQGHRKKDNWIAPMFLKK</sequence>
<dbReference type="InterPro" id="IPR029063">
    <property type="entry name" value="SAM-dependent_MTases_sf"/>
</dbReference>
<dbReference type="Proteomes" id="UP000239532">
    <property type="component" value="Unassembled WGS sequence"/>
</dbReference>
<keyword evidence="2 6" id="KW-0963">Cytoplasm</keyword>
<dbReference type="GO" id="GO:0005737">
    <property type="term" value="C:cytoplasm"/>
    <property type="evidence" value="ECO:0007669"/>
    <property type="project" value="UniProtKB-SubCell"/>
</dbReference>
<keyword evidence="8" id="KW-1185">Reference proteome</keyword>
<keyword evidence="4 6" id="KW-0808">Transferase</keyword>
<feature type="binding site" evidence="6">
    <location>
        <position position="154"/>
    </location>
    <ligand>
        <name>S-adenosyl-L-methionine</name>
        <dbReference type="ChEBI" id="CHEBI:59789"/>
    </ligand>
</feature>
<dbReference type="InterPro" id="IPR004498">
    <property type="entry name" value="Ribosomal_PrmA_MeTrfase"/>
</dbReference>
<comment type="function">
    <text evidence="6">Methylates ribosomal protein L11.</text>
</comment>
<evidence type="ECO:0000256" key="6">
    <source>
        <dbReference type="HAMAP-Rule" id="MF_00735"/>
    </source>
</evidence>
<dbReference type="Pfam" id="PF06325">
    <property type="entry name" value="PrmA"/>
    <property type="match status" value="1"/>
</dbReference>
<dbReference type="PANTHER" id="PTHR43648">
    <property type="entry name" value="ELECTRON TRANSFER FLAVOPROTEIN BETA SUBUNIT LYSINE METHYLTRANSFERASE"/>
    <property type="match status" value="1"/>
</dbReference>
<dbReference type="Gene3D" id="3.40.50.150">
    <property type="entry name" value="Vaccinia Virus protein VP39"/>
    <property type="match status" value="1"/>
</dbReference>
<dbReference type="PIRSF" id="PIRSF000401">
    <property type="entry name" value="RPL11_MTase"/>
    <property type="match status" value="1"/>
</dbReference>
<keyword evidence="3 6" id="KW-0489">Methyltransferase</keyword>